<dbReference type="InterPro" id="IPR011032">
    <property type="entry name" value="GroES-like_sf"/>
</dbReference>
<dbReference type="InterPro" id="IPR036291">
    <property type="entry name" value="NAD(P)-bd_dom_sf"/>
</dbReference>
<dbReference type="PANTHER" id="PTHR43677:SF4">
    <property type="entry name" value="QUINONE OXIDOREDUCTASE-LIKE PROTEIN 2"/>
    <property type="match status" value="1"/>
</dbReference>
<dbReference type="InterPro" id="IPR013154">
    <property type="entry name" value="ADH-like_N"/>
</dbReference>
<dbReference type="EMBL" id="CM003099">
    <property type="protein sequence ID" value="KUI66960.1"/>
    <property type="molecule type" value="Genomic_DNA"/>
</dbReference>
<protein>
    <submittedName>
        <fullName evidence="3">L-threonine 3-dehydrogenase</fullName>
    </submittedName>
</protein>
<dbReference type="Pfam" id="PF08240">
    <property type="entry name" value="ADH_N"/>
    <property type="match status" value="1"/>
</dbReference>
<dbReference type="AlphaFoldDB" id="A0A194VT26"/>
<dbReference type="InterPro" id="IPR013149">
    <property type="entry name" value="ADH-like_C"/>
</dbReference>
<proteinExistence type="predicted"/>
<dbReference type="Proteomes" id="UP000078559">
    <property type="component" value="Chromosome 2"/>
</dbReference>
<organism evidence="3 4">
    <name type="scientific">Cytospora mali</name>
    <name type="common">Apple Valsa canker fungus</name>
    <name type="synonym">Valsa mali</name>
    <dbReference type="NCBI Taxonomy" id="578113"/>
    <lineage>
        <taxon>Eukaryota</taxon>
        <taxon>Fungi</taxon>
        <taxon>Dikarya</taxon>
        <taxon>Ascomycota</taxon>
        <taxon>Pezizomycotina</taxon>
        <taxon>Sordariomycetes</taxon>
        <taxon>Sordariomycetidae</taxon>
        <taxon>Diaporthales</taxon>
        <taxon>Cytosporaceae</taxon>
        <taxon>Cytospora</taxon>
    </lineage>
</organism>
<feature type="domain" description="Alcohol dehydrogenase-like N-terminal" evidence="2">
    <location>
        <begin position="38"/>
        <end position="151"/>
    </location>
</feature>
<evidence type="ECO:0000259" key="2">
    <source>
        <dbReference type="Pfam" id="PF08240"/>
    </source>
</evidence>
<keyword evidence="4" id="KW-1185">Reference proteome</keyword>
<sequence length="380" mass="40788">MASQLPNLPKTHRALVLTSAKEPLDMEVVTRPTPQLTPGSVIVRVLAAGVLSYSREVYNGKRNYPFQKPFVPGSSGIGRVTTVGADAALLQPGQLVFIDTFIRARDDDSSRMLSGLSEGLTEGSRKLMQGEWRDSTYAEYAKMPLENCYLLDEKRLLGPPEEGGLGYKVEDLVVMSSMLVAFGGLRDVNLRTGEKVVIAPATGKFGGSAVPVALAMGAREVVAMGRNQDALAHLRSLSPRVRTVTIEGDVESETKALREGGPANVFFDISPPGTAGSSYFKAGILSLGQNGRASLMGGQWEDVTFPGRAVTSRNLQMRGKWMYERGDVKEFINILQSGLLKIGPAGGMKVMGMFSLDQFEAAFDTAAANKGLGLQTVIIP</sequence>
<feature type="domain" description="Alcohol dehydrogenase-like C-terminal" evidence="1">
    <location>
        <begin position="206"/>
        <end position="336"/>
    </location>
</feature>
<reference evidence="3" key="1">
    <citation type="submission" date="2014-12" db="EMBL/GenBank/DDBJ databases">
        <title>Genome Sequence of Valsa Canker Pathogens Uncovers a Specific Adaption of Colonization on Woody Bark.</title>
        <authorList>
            <person name="Yin Z."/>
            <person name="Liu H."/>
            <person name="Gao X."/>
            <person name="Li Z."/>
            <person name="Song N."/>
            <person name="Ke X."/>
            <person name="Dai Q."/>
            <person name="Wu Y."/>
            <person name="Sun Y."/>
            <person name="Xu J.-R."/>
            <person name="Kang Z.K."/>
            <person name="Wang L."/>
            <person name="Huang L."/>
        </authorList>
    </citation>
    <scope>NUCLEOTIDE SEQUENCE [LARGE SCALE GENOMIC DNA]</scope>
    <source>
        <strain evidence="3">03-8</strain>
    </source>
</reference>
<dbReference type="SMR" id="A0A194VT26"/>
<dbReference type="Pfam" id="PF00107">
    <property type="entry name" value="ADH_zinc_N"/>
    <property type="match status" value="1"/>
</dbReference>
<dbReference type="GO" id="GO:0016491">
    <property type="term" value="F:oxidoreductase activity"/>
    <property type="evidence" value="ECO:0007669"/>
    <property type="project" value="TreeGrafter"/>
</dbReference>
<dbReference type="PANTHER" id="PTHR43677">
    <property type="entry name" value="SHORT-CHAIN DEHYDROGENASE/REDUCTASE"/>
    <property type="match status" value="1"/>
</dbReference>
<accession>A0A194VT26</accession>
<dbReference type="SUPFAM" id="SSF50129">
    <property type="entry name" value="GroES-like"/>
    <property type="match status" value="1"/>
</dbReference>
<name>A0A194VT26_CYTMA</name>
<evidence type="ECO:0000313" key="3">
    <source>
        <dbReference type="EMBL" id="KUI66960.1"/>
    </source>
</evidence>
<dbReference type="InterPro" id="IPR051397">
    <property type="entry name" value="Zn-ADH-like_protein"/>
</dbReference>
<gene>
    <name evidence="3" type="ORF">VM1G_02213</name>
</gene>
<dbReference type="Gene3D" id="3.40.50.720">
    <property type="entry name" value="NAD(P)-binding Rossmann-like Domain"/>
    <property type="match status" value="1"/>
</dbReference>
<dbReference type="SUPFAM" id="SSF51735">
    <property type="entry name" value="NAD(P)-binding Rossmann-fold domains"/>
    <property type="match status" value="1"/>
</dbReference>
<evidence type="ECO:0000259" key="1">
    <source>
        <dbReference type="Pfam" id="PF00107"/>
    </source>
</evidence>
<dbReference type="GO" id="GO:0005739">
    <property type="term" value="C:mitochondrion"/>
    <property type="evidence" value="ECO:0007669"/>
    <property type="project" value="TreeGrafter"/>
</dbReference>
<dbReference type="Gene3D" id="3.90.180.10">
    <property type="entry name" value="Medium-chain alcohol dehydrogenases, catalytic domain"/>
    <property type="match status" value="1"/>
</dbReference>
<evidence type="ECO:0000313" key="4">
    <source>
        <dbReference type="Proteomes" id="UP000078559"/>
    </source>
</evidence>
<dbReference type="OrthoDB" id="5407715at2759"/>